<organism evidence="1 2">
    <name type="scientific">Natronorubrum bangense</name>
    <dbReference type="NCBI Taxonomy" id="61858"/>
    <lineage>
        <taxon>Archaea</taxon>
        <taxon>Methanobacteriati</taxon>
        <taxon>Methanobacteriota</taxon>
        <taxon>Stenosarchaea group</taxon>
        <taxon>Halobacteria</taxon>
        <taxon>Halobacteriales</taxon>
        <taxon>Natrialbaceae</taxon>
        <taxon>Natronorubrum</taxon>
    </lineage>
</organism>
<dbReference type="Proteomes" id="UP000296822">
    <property type="component" value="Chromosome"/>
</dbReference>
<dbReference type="SUPFAM" id="SSF160387">
    <property type="entry name" value="NosL/MerB-like"/>
    <property type="match status" value="1"/>
</dbReference>
<dbReference type="GeneID" id="39850338"/>
<dbReference type="PANTHER" id="PTHR41247">
    <property type="entry name" value="HTH-TYPE TRANSCRIPTIONAL REPRESSOR YCNK"/>
    <property type="match status" value="1"/>
</dbReference>
<dbReference type="AlphaFoldDB" id="A0A4D6HLR0"/>
<sequence length="195" mass="20689">MDEPTAAVDRIVTRRTVLGGVGAVCLGSIAGCLDGDDASVPDPISIDDDQSCDQCTMVIGNHPGPAGQAHYEDPTEVVDDDRPAQFCSSLCAYAFTFDNEATAEPEGIHLTDYSTVDYTVSDDNGSTTVSRHLEADAFENASTLTLVTDSDVDGAMGASLIPFSDADNAETFQDEYGGDIYDHDDITQELVMSLM</sequence>
<accession>A0A4D6HLR0</accession>
<dbReference type="InterPro" id="IPR008719">
    <property type="entry name" value="N2O_reductase_NosL"/>
</dbReference>
<proteinExistence type="predicted"/>
<dbReference type="EMBL" id="CP031305">
    <property type="protein sequence ID" value="QCC53667.1"/>
    <property type="molecule type" value="Genomic_DNA"/>
</dbReference>
<name>A0A4D6HLR0_9EURY</name>
<evidence type="ECO:0000313" key="2">
    <source>
        <dbReference type="Proteomes" id="UP000296822"/>
    </source>
</evidence>
<dbReference type="RefSeq" id="WP_006066487.1">
    <property type="nucleotide sequence ID" value="NZ_CP031305.1"/>
</dbReference>
<gene>
    <name evidence="1" type="ORF">DV706_03700</name>
</gene>
<dbReference type="PANTHER" id="PTHR41247:SF1">
    <property type="entry name" value="HTH-TYPE TRANSCRIPTIONAL REPRESSOR YCNK"/>
    <property type="match status" value="1"/>
</dbReference>
<evidence type="ECO:0000313" key="1">
    <source>
        <dbReference type="EMBL" id="QCC53667.1"/>
    </source>
</evidence>
<reference evidence="1 2" key="1">
    <citation type="journal article" date="2019" name="Nat. Commun.">
        <title>A new type of DNA phosphorothioation-based antiviral system in archaea.</title>
        <authorList>
            <person name="Xiong L."/>
            <person name="Liu S."/>
            <person name="Chen S."/>
            <person name="Xiao Y."/>
            <person name="Zhu B."/>
            <person name="Gao Y."/>
            <person name="Zhang Y."/>
            <person name="Chen B."/>
            <person name="Luo J."/>
            <person name="Deng Z."/>
            <person name="Chen X."/>
            <person name="Wang L."/>
            <person name="Chen S."/>
        </authorList>
    </citation>
    <scope>NUCLEOTIDE SEQUENCE [LARGE SCALE GENOMIC DNA]</scope>
    <source>
        <strain evidence="1 2">JCM 10635</strain>
    </source>
</reference>
<dbReference type="Gene3D" id="3.30.70.2050">
    <property type="match status" value="1"/>
</dbReference>
<dbReference type="Pfam" id="PF05573">
    <property type="entry name" value="NosL"/>
    <property type="match status" value="1"/>
</dbReference>
<dbReference type="KEGG" id="nbg:DV706_03700"/>
<protein>
    <submittedName>
        <fullName evidence="1">Nitrous oxide reductase accessory protein NosL</fullName>
    </submittedName>
</protein>